<dbReference type="Gene3D" id="3.40.50.720">
    <property type="entry name" value="NAD(P)-binding Rossmann-like Domain"/>
    <property type="match status" value="1"/>
</dbReference>
<dbReference type="PROSITE" id="PS00061">
    <property type="entry name" value="ADH_SHORT"/>
    <property type="match status" value="1"/>
</dbReference>
<evidence type="ECO:0000313" key="7">
    <source>
        <dbReference type="Proteomes" id="UP001596119"/>
    </source>
</evidence>
<dbReference type="NCBIfam" id="NF005559">
    <property type="entry name" value="PRK07231.1"/>
    <property type="match status" value="1"/>
</dbReference>
<dbReference type="Pfam" id="PF13561">
    <property type="entry name" value="adh_short_C2"/>
    <property type="match status" value="1"/>
</dbReference>
<protein>
    <submittedName>
        <fullName evidence="6">SDR family NAD(P)-dependent oxidoreductase</fullName>
        <ecNumber evidence="6">1.1.1.-</ecNumber>
    </submittedName>
</protein>
<dbReference type="Proteomes" id="UP001596119">
    <property type="component" value="Unassembled WGS sequence"/>
</dbReference>
<dbReference type="RefSeq" id="WP_379564347.1">
    <property type="nucleotide sequence ID" value="NZ_JBHSQK010000007.1"/>
</dbReference>
<dbReference type="PANTHER" id="PTHR43180:SF28">
    <property type="entry name" value="NAD(P)-BINDING ROSSMANN-FOLD SUPERFAMILY PROTEIN"/>
    <property type="match status" value="1"/>
</dbReference>
<keyword evidence="4" id="KW-0443">Lipid metabolism</keyword>
<dbReference type="PRINTS" id="PR00080">
    <property type="entry name" value="SDRFAMILY"/>
</dbReference>
<evidence type="ECO:0000256" key="2">
    <source>
        <dbReference type="ARBA" id="ARBA00023002"/>
    </source>
</evidence>
<dbReference type="PRINTS" id="PR00081">
    <property type="entry name" value="GDHRDH"/>
</dbReference>
<evidence type="ECO:0000256" key="5">
    <source>
        <dbReference type="ARBA" id="ARBA00023221"/>
    </source>
</evidence>
<evidence type="ECO:0000256" key="4">
    <source>
        <dbReference type="ARBA" id="ARBA00023098"/>
    </source>
</evidence>
<organism evidence="6 7">
    <name type="scientific">Pseudonocardia lutea</name>
    <dbReference type="NCBI Taxonomy" id="2172015"/>
    <lineage>
        <taxon>Bacteria</taxon>
        <taxon>Bacillati</taxon>
        <taxon>Actinomycetota</taxon>
        <taxon>Actinomycetes</taxon>
        <taxon>Pseudonocardiales</taxon>
        <taxon>Pseudonocardiaceae</taxon>
        <taxon>Pseudonocardia</taxon>
    </lineage>
</organism>
<keyword evidence="2 6" id="KW-0560">Oxidoreductase</keyword>
<comment type="caution">
    <text evidence="6">The sequence shown here is derived from an EMBL/GenBank/DDBJ whole genome shotgun (WGS) entry which is preliminary data.</text>
</comment>
<dbReference type="PANTHER" id="PTHR43180">
    <property type="entry name" value="3-OXOACYL-(ACYL-CARRIER-PROTEIN) REDUCTASE (AFU_ORTHOLOGUE AFUA_6G11210)"/>
    <property type="match status" value="1"/>
</dbReference>
<accession>A0ABW1I186</accession>
<reference evidence="7" key="1">
    <citation type="journal article" date="2019" name="Int. J. Syst. Evol. Microbiol.">
        <title>The Global Catalogue of Microorganisms (GCM) 10K type strain sequencing project: providing services to taxonomists for standard genome sequencing and annotation.</title>
        <authorList>
            <consortium name="The Broad Institute Genomics Platform"/>
            <consortium name="The Broad Institute Genome Sequencing Center for Infectious Disease"/>
            <person name="Wu L."/>
            <person name="Ma J."/>
        </authorList>
    </citation>
    <scope>NUCLEOTIDE SEQUENCE [LARGE SCALE GENOMIC DNA]</scope>
    <source>
        <strain evidence="7">CGMCC 4.7397</strain>
    </source>
</reference>
<proteinExistence type="inferred from homology"/>
<keyword evidence="3" id="KW-0520">NAD</keyword>
<dbReference type="GO" id="GO:0016491">
    <property type="term" value="F:oxidoreductase activity"/>
    <property type="evidence" value="ECO:0007669"/>
    <property type="project" value="UniProtKB-KW"/>
</dbReference>
<evidence type="ECO:0000256" key="3">
    <source>
        <dbReference type="ARBA" id="ARBA00023027"/>
    </source>
</evidence>
<dbReference type="InterPro" id="IPR036291">
    <property type="entry name" value="NAD(P)-bd_dom_sf"/>
</dbReference>
<evidence type="ECO:0000256" key="1">
    <source>
        <dbReference type="ARBA" id="ARBA00006484"/>
    </source>
</evidence>
<name>A0ABW1I186_9PSEU</name>
<gene>
    <name evidence="6" type="ORF">ACFQH9_04150</name>
</gene>
<dbReference type="InterPro" id="IPR020904">
    <property type="entry name" value="Sc_DH/Rdtase_CS"/>
</dbReference>
<keyword evidence="7" id="KW-1185">Reference proteome</keyword>
<dbReference type="InterPro" id="IPR002347">
    <property type="entry name" value="SDR_fam"/>
</dbReference>
<dbReference type="EC" id="1.1.1.-" evidence="6"/>
<keyword evidence="5" id="KW-0753">Steroid metabolism</keyword>
<sequence length="253" mass="26098">MTSSHGRLAGKIAAITGAASGMGRAAATRFAREGATVVVADIADGEDVVEAIRSDGGNAHQLRLDVTDESSWAEVMNDVVGRYGRLDVLVNNAGLSGTYETDLFSTAFFDQLMLVNARGVFLGIKHGARTMAASGGGSIVNVSSISASVGQLGVHMGYSGSKAAVRMMSTTAAVQLADAGIRVNAVAPGILPPMRTSRGSRDPAWRARQIDGIPMKREGKPAEVAAVMLFLASDESSYVTGVEILVDGGLTAV</sequence>
<comment type="similarity">
    <text evidence="1">Belongs to the short-chain dehydrogenases/reductases (SDR) family.</text>
</comment>
<evidence type="ECO:0000313" key="6">
    <source>
        <dbReference type="EMBL" id="MFC5947466.1"/>
    </source>
</evidence>
<dbReference type="SUPFAM" id="SSF51735">
    <property type="entry name" value="NAD(P)-binding Rossmann-fold domains"/>
    <property type="match status" value="1"/>
</dbReference>
<dbReference type="EMBL" id="JBHSQK010000007">
    <property type="protein sequence ID" value="MFC5947466.1"/>
    <property type="molecule type" value="Genomic_DNA"/>
</dbReference>